<reference evidence="1" key="1">
    <citation type="journal article" date="2001" name="Infect. Immun.">
        <title>EspC pathogenicity island of enteropathogenic Escherichia coli encodes an enterotoxin.</title>
        <authorList>
            <person name="Mellies J.L."/>
            <person name="Navarro-Garcia F."/>
            <person name="Okeke I."/>
            <person name="Frederickson J."/>
            <person name="Nataro J.P."/>
            <person name="Kaper J.B."/>
        </authorList>
    </citation>
    <scope>NUCLEOTIDE SEQUENCE</scope>
    <source>
        <strain evidence="1">E2348/69</strain>
    </source>
</reference>
<dbReference type="EMBL" id="AF297061">
    <property type="protein sequence ID" value="AAG37047.1"/>
    <property type="molecule type" value="Genomic_DNA"/>
</dbReference>
<accession>Q9EZE6</accession>
<protein>
    <submittedName>
        <fullName evidence="1">Uncharacterized protein</fullName>
    </submittedName>
</protein>
<dbReference type="AlphaFoldDB" id="Q9EZE6"/>
<evidence type="ECO:0000313" key="1">
    <source>
        <dbReference type="EMBL" id="AAG37047.1"/>
    </source>
</evidence>
<sequence length="57" mass="6193">MSAFSFGLPGWITYGFNAYFSACSACVSKINFGLLSMRSIVGIALSFVNKLMMLDTL</sequence>
<proteinExistence type="predicted"/>
<organism evidence="1">
    <name type="scientific">Escherichia coli</name>
    <dbReference type="NCBI Taxonomy" id="562"/>
    <lineage>
        <taxon>Bacteria</taxon>
        <taxon>Pseudomonadati</taxon>
        <taxon>Pseudomonadota</taxon>
        <taxon>Gammaproteobacteria</taxon>
        <taxon>Enterobacterales</taxon>
        <taxon>Enterobacteriaceae</taxon>
        <taxon>Escherichia</taxon>
    </lineage>
</organism>
<name>Q9EZE6_ECOLX</name>